<dbReference type="EMBL" id="CADCVK010000182">
    <property type="protein sequence ID" value="CAA9475637.1"/>
    <property type="molecule type" value="Genomic_DNA"/>
</dbReference>
<name>A0A6J4RK68_9ACTN</name>
<reference evidence="2" key="1">
    <citation type="submission" date="2020-02" db="EMBL/GenBank/DDBJ databases">
        <authorList>
            <person name="Meier V. D."/>
        </authorList>
    </citation>
    <scope>NUCLEOTIDE SEQUENCE</scope>
    <source>
        <strain evidence="2">AVDCRST_MAG12</strain>
    </source>
</reference>
<organism evidence="2">
    <name type="scientific">uncultured Rubrobacteraceae bacterium</name>
    <dbReference type="NCBI Taxonomy" id="349277"/>
    <lineage>
        <taxon>Bacteria</taxon>
        <taxon>Bacillati</taxon>
        <taxon>Actinomycetota</taxon>
        <taxon>Rubrobacteria</taxon>
        <taxon>Rubrobacterales</taxon>
        <taxon>Rubrobacteraceae</taxon>
        <taxon>environmental samples</taxon>
    </lineage>
</organism>
<gene>
    <name evidence="2" type="ORF">AVDCRST_MAG12-1134</name>
</gene>
<feature type="region of interest" description="Disordered" evidence="1">
    <location>
        <begin position="152"/>
        <end position="185"/>
    </location>
</feature>
<sequence>MVCPICETRGMKYLKSNLAFCPSCGRTTTGAVLEALLWVVGLPDAVGDLTCWCGHPEVRLMLDGTFRCPACASEISPAEDDPDAGEVRGGAYWSGWLDGCSGRNGNMARNERFARCKDPLDRLDYYRGHRAGREARRMGTVWHAGAVENGKVGADWDEHDARPGGDPTGEPTGEGRRRYGGSIRG</sequence>
<protein>
    <submittedName>
        <fullName evidence="2">Uncharacterized protein</fullName>
    </submittedName>
</protein>
<evidence type="ECO:0000256" key="1">
    <source>
        <dbReference type="SAM" id="MobiDB-lite"/>
    </source>
</evidence>
<accession>A0A6J4RK68</accession>
<evidence type="ECO:0000313" key="2">
    <source>
        <dbReference type="EMBL" id="CAA9475637.1"/>
    </source>
</evidence>
<proteinExistence type="predicted"/>
<feature type="compositionally biased region" description="Basic and acidic residues" evidence="1">
    <location>
        <begin position="154"/>
        <end position="163"/>
    </location>
</feature>
<dbReference type="AlphaFoldDB" id="A0A6J4RK68"/>